<dbReference type="EMBL" id="JANGEW010000018">
    <property type="protein sequence ID" value="MCQ5343243.1"/>
    <property type="molecule type" value="Genomic_DNA"/>
</dbReference>
<accession>A0ABT1STN6</accession>
<proteinExistence type="predicted"/>
<evidence type="ECO:0000313" key="1">
    <source>
        <dbReference type="EMBL" id="MCQ5343243.1"/>
    </source>
</evidence>
<comment type="caution">
    <text evidence="1">The sequence shown here is derived from an EMBL/GenBank/DDBJ whole genome shotgun (WGS) entry which is preliminary data.</text>
</comment>
<keyword evidence="2" id="KW-1185">Reference proteome</keyword>
<protein>
    <submittedName>
        <fullName evidence="1">Uncharacterized protein</fullName>
    </submittedName>
</protein>
<dbReference type="Proteomes" id="UP001206692">
    <property type="component" value="Unassembled WGS sequence"/>
</dbReference>
<reference evidence="1 2" key="1">
    <citation type="submission" date="2022-06" db="EMBL/GenBank/DDBJ databases">
        <title>Isolation of gut microbiota from human fecal samples.</title>
        <authorList>
            <person name="Pamer E.G."/>
            <person name="Barat B."/>
            <person name="Waligurski E."/>
            <person name="Medina S."/>
            <person name="Paddock L."/>
            <person name="Mostad J."/>
        </authorList>
    </citation>
    <scope>NUCLEOTIDE SEQUENCE [LARGE SCALE GENOMIC DNA]</scope>
    <source>
        <strain evidence="1 2">DFI.1.1</strain>
    </source>
</reference>
<dbReference type="RefSeq" id="WP_062411309.1">
    <property type="nucleotide sequence ID" value="NZ_JAJCIO010000019.1"/>
</dbReference>
<evidence type="ECO:0000313" key="2">
    <source>
        <dbReference type="Proteomes" id="UP001206692"/>
    </source>
</evidence>
<gene>
    <name evidence="1" type="ORF">NE675_09455</name>
</gene>
<name>A0ABT1STN6_9FIRM</name>
<sequence>MAKYYIASCVFTAKFPELSFRIQDYIQKRFGFTVVRCCVPKYKLKDFEDKMPEGQIRSDWANLPDSGTFSDGDEVYSLCHNCNNLINEMHPGTKVHSLWELIDGDDSFRLPDFRGRKAYVQDCWRSRDRKEEQDAVRSLLNKMNIDVLELSQNREQTDFCGASLYRPQPPRNPKLAPKHYVEGAVGKFVPHSPEEQKQIMQEYCRQFGKDKVICYCHYCLEGLLMGDADAVHLAQMLFLEGH</sequence>
<organism evidence="1 2">
    <name type="scientific">Megasphaera massiliensis</name>
    <dbReference type="NCBI Taxonomy" id="1232428"/>
    <lineage>
        <taxon>Bacteria</taxon>
        <taxon>Bacillati</taxon>
        <taxon>Bacillota</taxon>
        <taxon>Negativicutes</taxon>
        <taxon>Veillonellales</taxon>
        <taxon>Veillonellaceae</taxon>
        <taxon>Megasphaera</taxon>
    </lineage>
</organism>